<accession>A0A432YJH7</accession>
<evidence type="ECO:0000259" key="6">
    <source>
        <dbReference type="Pfam" id="PF04542"/>
    </source>
</evidence>
<dbReference type="GO" id="GO:0016987">
    <property type="term" value="F:sigma factor activity"/>
    <property type="evidence" value="ECO:0007669"/>
    <property type="project" value="UniProtKB-KW"/>
</dbReference>
<dbReference type="SUPFAM" id="SSF88659">
    <property type="entry name" value="Sigma3 and sigma4 domains of RNA polymerase sigma factors"/>
    <property type="match status" value="1"/>
</dbReference>
<reference evidence="9" key="1">
    <citation type="journal article" date="2018" name="Front. Microbiol.">
        <title>Genome-Based Analysis Reveals the Taxonomy and Diversity of the Family Idiomarinaceae.</title>
        <authorList>
            <person name="Liu Y."/>
            <person name="Lai Q."/>
            <person name="Shao Z."/>
        </authorList>
    </citation>
    <scope>NUCLEOTIDE SEQUENCE [LARGE SCALE GENOMIC DNA]</scope>
    <source>
        <strain evidence="9">PIM1</strain>
    </source>
</reference>
<dbReference type="NCBIfam" id="TIGR02937">
    <property type="entry name" value="sigma70-ECF"/>
    <property type="match status" value="1"/>
</dbReference>
<sequence length="168" mass="19364">MSERLALLKPLIADAMTHAMAIQQCEQRAADSVQQVLERALTVTDMPTDKHQLKAWLLRAVHNAAIDVIRRQRKEQGLGGEDYEQQAPTMIEPEHQFETWQTQQMVRMALQKLPIEQREIIVLREINGCSYADITQIMQLEQGTVMSRLHRARLALKQVLETLQRGEK</sequence>
<dbReference type="InterPro" id="IPR013324">
    <property type="entry name" value="RNA_pol_sigma_r3/r4-like"/>
</dbReference>
<evidence type="ECO:0000259" key="7">
    <source>
        <dbReference type="Pfam" id="PF08281"/>
    </source>
</evidence>
<evidence type="ECO:0000256" key="1">
    <source>
        <dbReference type="ARBA" id="ARBA00010641"/>
    </source>
</evidence>
<dbReference type="OrthoDB" id="9797134at2"/>
<dbReference type="CDD" id="cd06171">
    <property type="entry name" value="Sigma70_r4"/>
    <property type="match status" value="1"/>
</dbReference>
<comment type="similarity">
    <text evidence="1">Belongs to the sigma-70 factor family. ECF subfamily.</text>
</comment>
<dbReference type="InterPro" id="IPR036388">
    <property type="entry name" value="WH-like_DNA-bd_sf"/>
</dbReference>
<dbReference type="GO" id="GO:0003677">
    <property type="term" value="F:DNA binding"/>
    <property type="evidence" value="ECO:0007669"/>
    <property type="project" value="UniProtKB-KW"/>
</dbReference>
<dbReference type="EMBL" id="PIPZ01000001">
    <property type="protein sequence ID" value="RUO61137.1"/>
    <property type="molecule type" value="Genomic_DNA"/>
</dbReference>
<dbReference type="Pfam" id="PF08281">
    <property type="entry name" value="Sigma70_r4_2"/>
    <property type="match status" value="1"/>
</dbReference>
<dbReference type="GO" id="GO:0006352">
    <property type="term" value="P:DNA-templated transcription initiation"/>
    <property type="evidence" value="ECO:0007669"/>
    <property type="project" value="InterPro"/>
</dbReference>
<dbReference type="RefSeq" id="WP_126758767.1">
    <property type="nucleotide sequence ID" value="NZ_CP085233.1"/>
</dbReference>
<dbReference type="InterPro" id="IPR039425">
    <property type="entry name" value="RNA_pol_sigma-70-like"/>
</dbReference>
<dbReference type="InterPro" id="IPR014284">
    <property type="entry name" value="RNA_pol_sigma-70_dom"/>
</dbReference>
<evidence type="ECO:0000256" key="3">
    <source>
        <dbReference type="ARBA" id="ARBA00023082"/>
    </source>
</evidence>
<dbReference type="SUPFAM" id="SSF88946">
    <property type="entry name" value="Sigma2 domain of RNA polymerase sigma factors"/>
    <property type="match status" value="1"/>
</dbReference>
<keyword evidence="9" id="KW-1185">Reference proteome</keyword>
<keyword evidence="5" id="KW-0804">Transcription</keyword>
<evidence type="ECO:0000313" key="9">
    <source>
        <dbReference type="Proteomes" id="UP000288127"/>
    </source>
</evidence>
<feature type="domain" description="RNA polymerase sigma-70 region 2" evidence="6">
    <location>
        <begin position="16"/>
        <end position="74"/>
    </location>
</feature>
<evidence type="ECO:0000256" key="2">
    <source>
        <dbReference type="ARBA" id="ARBA00023015"/>
    </source>
</evidence>
<dbReference type="Proteomes" id="UP000288127">
    <property type="component" value="Unassembled WGS sequence"/>
</dbReference>
<evidence type="ECO:0000313" key="8">
    <source>
        <dbReference type="EMBL" id="RUO61137.1"/>
    </source>
</evidence>
<dbReference type="PANTHER" id="PTHR43133:SF8">
    <property type="entry name" value="RNA POLYMERASE SIGMA FACTOR HI_1459-RELATED"/>
    <property type="match status" value="1"/>
</dbReference>
<dbReference type="AlphaFoldDB" id="A0A432YJH7"/>
<comment type="caution">
    <text evidence="8">The sequence shown here is derived from an EMBL/GenBank/DDBJ whole genome shotgun (WGS) entry which is preliminary data.</text>
</comment>
<dbReference type="InterPro" id="IPR013249">
    <property type="entry name" value="RNA_pol_sigma70_r4_t2"/>
</dbReference>
<feature type="domain" description="RNA polymerase sigma factor 70 region 4 type 2" evidence="7">
    <location>
        <begin position="104"/>
        <end position="156"/>
    </location>
</feature>
<evidence type="ECO:0000256" key="4">
    <source>
        <dbReference type="ARBA" id="ARBA00023125"/>
    </source>
</evidence>
<dbReference type="PANTHER" id="PTHR43133">
    <property type="entry name" value="RNA POLYMERASE ECF-TYPE SIGMA FACTO"/>
    <property type="match status" value="1"/>
</dbReference>
<proteinExistence type="inferred from homology"/>
<evidence type="ECO:0000256" key="5">
    <source>
        <dbReference type="ARBA" id="ARBA00023163"/>
    </source>
</evidence>
<dbReference type="InterPro" id="IPR013325">
    <property type="entry name" value="RNA_pol_sigma_r2"/>
</dbReference>
<keyword evidence="4" id="KW-0238">DNA-binding</keyword>
<dbReference type="Pfam" id="PF04542">
    <property type="entry name" value="Sigma70_r2"/>
    <property type="match status" value="1"/>
</dbReference>
<dbReference type="Gene3D" id="1.10.1740.10">
    <property type="match status" value="1"/>
</dbReference>
<dbReference type="InterPro" id="IPR007627">
    <property type="entry name" value="RNA_pol_sigma70_r2"/>
</dbReference>
<gene>
    <name evidence="8" type="ORF">CWI76_02390</name>
</gene>
<dbReference type="Gene3D" id="1.10.10.10">
    <property type="entry name" value="Winged helix-like DNA-binding domain superfamily/Winged helix DNA-binding domain"/>
    <property type="match status" value="1"/>
</dbReference>
<name>A0A432YJH7_9GAMM</name>
<protein>
    <submittedName>
        <fullName evidence="8">RNA polymerase sigma factor</fullName>
    </submittedName>
</protein>
<keyword evidence="3" id="KW-0731">Sigma factor</keyword>
<keyword evidence="2" id="KW-0805">Transcription regulation</keyword>
<organism evidence="8 9">
    <name type="scientific">Pseudidiomarina marina</name>
    <dbReference type="NCBI Taxonomy" id="502366"/>
    <lineage>
        <taxon>Bacteria</taxon>
        <taxon>Pseudomonadati</taxon>
        <taxon>Pseudomonadota</taxon>
        <taxon>Gammaproteobacteria</taxon>
        <taxon>Alteromonadales</taxon>
        <taxon>Idiomarinaceae</taxon>
        <taxon>Pseudidiomarina</taxon>
    </lineage>
</organism>